<protein>
    <submittedName>
        <fullName evidence="2">Uncharacterized protein</fullName>
    </submittedName>
</protein>
<dbReference type="AlphaFoldDB" id="A0A365H5Z1"/>
<comment type="caution">
    <text evidence="2">The sequence shown here is derived from an EMBL/GenBank/DDBJ whole genome shotgun (WGS) entry which is preliminary data.</text>
</comment>
<dbReference type="RefSeq" id="WP_111869193.1">
    <property type="nucleotide sequence ID" value="NZ_QLYX01000008.1"/>
</dbReference>
<dbReference type="Proteomes" id="UP000251891">
    <property type="component" value="Unassembled WGS sequence"/>
</dbReference>
<reference evidence="2 3" key="1">
    <citation type="submission" date="2018-06" db="EMBL/GenBank/DDBJ databases">
        <title>Actinomadura craniellae sp. nov. isolated from marine sponge Craniella sp.</title>
        <authorList>
            <person name="Li L."/>
            <person name="Xu Q.H."/>
            <person name="Lin H.W."/>
            <person name="Lu Y.H."/>
        </authorList>
    </citation>
    <scope>NUCLEOTIDE SEQUENCE [LARGE SCALE GENOMIC DNA]</scope>
    <source>
        <strain evidence="2 3">LHW63021</strain>
    </source>
</reference>
<sequence length="344" mass="38665">MVDLEKSPAVEPRPATGPAWLVVPARILAVIIVVPLRLAYELVRLLSPARLFAPVGRLMGWLYRWTLVPLGRALAWLAATLVWAPLRWFGANVLLPLGLGLVWLAVNGFWNPLCWFGANVLLPLGRGLVWLFANLVVRPLTMLVQALAWLGHHALVVPARALWRYVLWPPLALLGRLAALVGNALAAAAGWTWWAAGRVLHFLIVVPARLLWAGLVWTARTLIVTPARWIWAGLVWAGRTLVVEPARWAWRVLSWLGRVLIVIPVVAVWRGAVWTGRTLVVEPVRWAWRIFVVAPARWTRDTVLRPVGRAVRSTWRVAVAEPARRIRHEAREAVRQVTAPFRRT</sequence>
<keyword evidence="1" id="KW-1133">Transmembrane helix</keyword>
<feature type="transmembrane region" description="Helical" evidence="1">
    <location>
        <begin position="113"/>
        <end position="133"/>
    </location>
</feature>
<keyword evidence="1" id="KW-0812">Transmembrane</keyword>
<feature type="transmembrane region" description="Helical" evidence="1">
    <location>
        <begin position="61"/>
        <end position="83"/>
    </location>
</feature>
<organism evidence="2 3">
    <name type="scientific">Actinomadura craniellae</name>
    <dbReference type="NCBI Taxonomy" id="2231787"/>
    <lineage>
        <taxon>Bacteria</taxon>
        <taxon>Bacillati</taxon>
        <taxon>Actinomycetota</taxon>
        <taxon>Actinomycetes</taxon>
        <taxon>Streptosporangiales</taxon>
        <taxon>Thermomonosporaceae</taxon>
        <taxon>Actinomadura</taxon>
    </lineage>
</organism>
<dbReference type="OrthoDB" id="4538058at2"/>
<gene>
    <name evidence="2" type="ORF">DPM19_18455</name>
</gene>
<keyword evidence="3" id="KW-1185">Reference proteome</keyword>
<evidence type="ECO:0000256" key="1">
    <source>
        <dbReference type="SAM" id="Phobius"/>
    </source>
</evidence>
<accession>A0A365H5Z1</accession>
<evidence type="ECO:0000313" key="3">
    <source>
        <dbReference type="Proteomes" id="UP000251891"/>
    </source>
</evidence>
<name>A0A365H5Z1_9ACTN</name>
<feature type="transmembrane region" description="Helical" evidence="1">
    <location>
        <begin position="20"/>
        <end position="40"/>
    </location>
</feature>
<feature type="transmembrane region" description="Helical" evidence="1">
    <location>
        <begin position="248"/>
        <end position="269"/>
    </location>
</feature>
<proteinExistence type="predicted"/>
<dbReference type="EMBL" id="QLYX01000008">
    <property type="protein sequence ID" value="RAY13653.1"/>
    <property type="molecule type" value="Genomic_DNA"/>
</dbReference>
<feature type="transmembrane region" description="Helical" evidence="1">
    <location>
        <begin position="171"/>
        <end position="194"/>
    </location>
</feature>
<keyword evidence="1" id="KW-0472">Membrane</keyword>
<feature type="transmembrane region" description="Helical" evidence="1">
    <location>
        <begin position="89"/>
        <end position="106"/>
    </location>
</feature>
<evidence type="ECO:0000313" key="2">
    <source>
        <dbReference type="EMBL" id="RAY13653.1"/>
    </source>
</evidence>